<dbReference type="InterPro" id="IPR001733">
    <property type="entry name" value="Peptidase_S26B"/>
</dbReference>
<protein>
    <recommendedName>
        <fullName evidence="1">Signal peptidase I</fullName>
        <ecNumber evidence="1">3.4.21.89</ecNumber>
    </recommendedName>
</protein>
<organism evidence="4 5">
    <name type="scientific">Arthrobacter alpinus</name>
    <dbReference type="NCBI Taxonomy" id="656366"/>
    <lineage>
        <taxon>Bacteria</taxon>
        <taxon>Bacillati</taxon>
        <taxon>Actinomycetota</taxon>
        <taxon>Actinomycetes</taxon>
        <taxon>Micrococcales</taxon>
        <taxon>Micrococcaceae</taxon>
        <taxon>Arthrobacter</taxon>
    </lineage>
</organism>
<dbReference type="PANTHER" id="PTHR10806">
    <property type="entry name" value="SIGNAL PEPTIDASE COMPLEX CATALYTIC SUBUNIT SEC11"/>
    <property type="match status" value="1"/>
</dbReference>
<feature type="region of interest" description="Disordered" evidence="2">
    <location>
        <begin position="1"/>
        <end position="21"/>
    </location>
</feature>
<dbReference type="InterPro" id="IPR019533">
    <property type="entry name" value="Peptidase_S26"/>
</dbReference>
<dbReference type="EC" id="3.4.21.89" evidence="1"/>
<dbReference type="PATRIC" id="fig|656366.3.peg.643"/>
<evidence type="ECO:0000256" key="2">
    <source>
        <dbReference type="SAM" id="MobiDB-lite"/>
    </source>
</evidence>
<dbReference type="GO" id="GO:0004252">
    <property type="term" value="F:serine-type endopeptidase activity"/>
    <property type="evidence" value="ECO:0007669"/>
    <property type="project" value="UniProtKB-UniRule"/>
</dbReference>
<name>A0A0M5LY37_9MICC</name>
<feature type="transmembrane region" description="Helical" evidence="3">
    <location>
        <begin position="33"/>
        <end position="53"/>
    </location>
</feature>
<feature type="transmembrane region" description="Helical" evidence="3">
    <location>
        <begin position="165"/>
        <end position="187"/>
    </location>
</feature>
<keyword evidence="3" id="KW-1133">Transmembrane helix</keyword>
<keyword evidence="5" id="KW-1185">Reference proteome</keyword>
<evidence type="ECO:0000313" key="4">
    <source>
        <dbReference type="EMBL" id="ALE93932.1"/>
    </source>
</evidence>
<accession>A0A0M5LY37</accession>
<dbReference type="GO" id="GO:0016020">
    <property type="term" value="C:membrane"/>
    <property type="evidence" value="ECO:0007669"/>
    <property type="project" value="UniProtKB-UniRule"/>
</dbReference>
<evidence type="ECO:0000313" key="5">
    <source>
        <dbReference type="Proteomes" id="UP000062833"/>
    </source>
</evidence>
<dbReference type="PANTHER" id="PTHR10806:SF6">
    <property type="entry name" value="SIGNAL PEPTIDASE COMPLEX CATALYTIC SUBUNIT SEC11"/>
    <property type="match status" value="1"/>
</dbReference>
<reference evidence="5" key="1">
    <citation type="submission" date="2015-09" db="EMBL/GenBank/DDBJ databases">
        <title>Complete genome of Arthrobacter alpinus strain R3.8.</title>
        <authorList>
            <person name="See-Too W.S."/>
            <person name="Chan K.G."/>
        </authorList>
    </citation>
    <scope>NUCLEOTIDE SEQUENCE [LARGE SCALE GENOMIC DNA]</scope>
    <source>
        <strain evidence="5">R3.8</strain>
    </source>
</reference>
<dbReference type="GO" id="GO:0009003">
    <property type="term" value="F:signal peptidase activity"/>
    <property type="evidence" value="ECO:0007669"/>
    <property type="project" value="UniProtKB-EC"/>
</dbReference>
<evidence type="ECO:0000256" key="3">
    <source>
        <dbReference type="SAM" id="Phobius"/>
    </source>
</evidence>
<dbReference type="Proteomes" id="UP000062833">
    <property type="component" value="Chromosome"/>
</dbReference>
<dbReference type="NCBIfam" id="TIGR02228">
    <property type="entry name" value="sigpep_I_arch"/>
    <property type="match status" value="1"/>
</dbReference>
<dbReference type="GO" id="GO:0006465">
    <property type="term" value="P:signal peptide processing"/>
    <property type="evidence" value="ECO:0007669"/>
    <property type="project" value="UniProtKB-UniRule"/>
</dbReference>
<keyword evidence="3" id="KW-0812">Transmembrane</keyword>
<dbReference type="AlphaFoldDB" id="A0A0M5LY37"/>
<gene>
    <name evidence="4" type="ORF">AOC05_02910</name>
</gene>
<keyword evidence="3" id="KW-0472">Membrane</keyword>
<dbReference type="EMBL" id="CP012677">
    <property type="protein sequence ID" value="ALE93932.1"/>
    <property type="molecule type" value="Genomic_DNA"/>
</dbReference>
<sequence>MTQAKTPVEPSNEEVATAHRQGGHVRTIGRGMAYVLLLIAALAALVMIVVPMATGSQTYTVLTNSMAPKYAPGTFLVVKPAPFAELQVGDIITYQIESGKPGVVSHRITAVTTEQSGARVLTTKGDNNSLADADPVQEPQVKGKLLYAVPYVGFAANAVGQGRAIILPTIAVGLIGFGALSMIRGAVEKKRTKRPARHAARHGQ</sequence>
<dbReference type="CDD" id="cd06530">
    <property type="entry name" value="S26_SPase_I"/>
    <property type="match status" value="1"/>
</dbReference>
<dbReference type="KEGG" id="aaq:AOC05_02910"/>
<proteinExistence type="predicted"/>
<evidence type="ECO:0000256" key="1">
    <source>
        <dbReference type="NCBIfam" id="TIGR02228"/>
    </source>
</evidence>